<dbReference type="EMBL" id="JACXVP010000009">
    <property type="protein sequence ID" value="KAG5586318.1"/>
    <property type="molecule type" value="Genomic_DNA"/>
</dbReference>
<evidence type="ECO:0000313" key="2">
    <source>
        <dbReference type="EMBL" id="KAG5586318.1"/>
    </source>
</evidence>
<reference evidence="2 3" key="1">
    <citation type="submission" date="2020-09" db="EMBL/GenBank/DDBJ databases">
        <title>De no assembly of potato wild relative species, Solanum commersonii.</title>
        <authorList>
            <person name="Cho K."/>
        </authorList>
    </citation>
    <scope>NUCLEOTIDE SEQUENCE [LARGE SCALE GENOMIC DNA]</scope>
    <source>
        <strain evidence="2">LZ3.2</strain>
        <tissue evidence="2">Leaf</tissue>
    </source>
</reference>
<dbReference type="Proteomes" id="UP000824120">
    <property type="component" value="Chromosome 9"/>
</dbReference>
<evidence type="ECO:0000256" key="1">
    <source>
        <dbReference type="SAM" id="MobiDB-lite"/>
    </source>
</evidence>
<gene>
    <name evidence="2" type="ORF">H5410_046752</name>
</gene>
<comment type="caution">
    <text evidence="2">The sequence shown here is derived from an EMBL/GenBank/DDBJ whole genome shotgun (WGS) entry which is preliminary data.</text>
</comment>
<accession>A0A9J5XGM0</accession>
<feature type="region of interest" description="Disordered" evidence="1">
    <location>
        <begin position="19"/>
        <end position="61"/>
    </location>
</feature>
<proteinExistence type="predicted"/>
<evidence type="ECO:0000313" key="3">
    <source>
        <dbReference type="Proteomes" id="UP000824120"/>
    </source>
</evidence>
<sequence length="88" mass="9943">MDDTPVSIGTTQLALPNVDRVYDSDDDDLTENISKRLHDPLSMTNQSMEKEKEKKDVPSSSKVTIKKILKKKVRKVGFIISRPTLTKV</sequence>
<keyword evidence="3" id="KW-1185">Reference proteome</keyword>
<dbReference type="AlphaFoldDB" id="A0A9J5XGM0"/>
<protein>
    <submittedName>
        <fullName evidence="2">Uncharacterized protein</fullName>
    </submittedName>
</protein>
<name>A0A9J5XGM0_SOLCO</name>
<organism evidence="2 3">
    <name type="scientific">Solanum commersonii</name>
    <name type="common">Commerson's wild potato</name>
    <name type="synonym">Commerson's nightshade</name>
    <dbReference type="NCBI Taxonomy" id="4109"/>
    <lineage>
        <taxon>Eukaryota</taxon>
        <taxon>Viridiplantae</taxon>
        <taxon>Streptophyta</taxon>
        <taxon>Embryophyta</taxon>
        <taxon>Tracheophyta</taxon>
        <taxon>Spermatophyta</taxon>
        <taxon>Magnoliopsida</taxon>
        <taxon>eudicotyledons</taxon>
        <taxon>Gunneridae</taxon>
        <taxon>Pentapetalae</taxon>
        <taxon>asterids</taxon>
        <taxon>lamiids</taxon>
        <taxon>Solanales</taxon>
        <taxon>Solanaceae</taxon>
        <taxon>Solanoideae</taxon>
        <taxon>Solaneae</taxon>
        <taxon>Solanum</taxon>
    </lineage>
</organism>
<feature type="compositionally biased region" description="Basic and acidic residues" evidence="1">
    <location>
        <begin position="48"/>
        <end position="57"/>
    </location>
</feature>